<dbReference type="AlphaFoldDB" id="A0A803PKU9"/>
<reference evidence="1" key="1">
    <citation type="submission" date="2018-11" db="EMBL/GenBank/DDBJ databases">
        <authorList>
            <person name="Grassa J C."/>
        </authorList>
    </citation>
    <scope>NUCLEOTIDE SEQUENCE [LARGE SCALE GENOMIC DNA]</scope>
</reference>
<accession>A0A803PKU9</accession>
<evidence type="ECO:0000313" key="1">
    <source>
        <dbReference type="EnsemblPlants" id="cds.evm.model.05.1317"/>
    </source>
</evidence>
<organism evidence="1 2">
    <name type="scientific">Cannabis sativa</name>
    <name type="common">Hemp</name>
    <name type="synonym">Marijuana</name>
    <dbReference type="NCBI Taxonomy" id="3483"/>
    <lineage>
        <taxon>Eukaryota</taxon>
        <taxon>Viridiplantae</taxon>
        <taxon>Streptophyta</taxon>
        <taxon>Embryophyta</taxon>
        <taxon>Tracheophyta</taxon>
        <taxon>Spermatophyta</taxon>
        <taxon>Magnoliopsida</taxon>
        <taxon>eudicotyledons</taxon>
        <taxon>Gunneridae</taxon>
        <taxon>Pentapetalae</taxon>
        <taxon>rosids</taxon>
        <taxon>fabids</taxon>
        <taxon>Rosales</taxon>
        <taxon>Cannabaceae</taxon>
        <taxon>Cannabis</taxon>
    </lineage>
</organism>
<dbReference type="EnsemblPlants" id="evm.model.05.1317">
    <property type="protein sequence ID" value="cds.evm.model.05.1317"/>
    <property type="gene ID" value="evm.TU.05.1317"/>
</dbReference>
<keyword evidence="2" id="KW-1185">Reference proteome</keyword>
<proteinExistence type="predicted"/>
<dbReference type="EMBL" id="UZAU01000525">
    <property type="status" value="NOT_ANNOTATED_CDS"/>
    <property type="molecule type" value="Genomic_DNA"/>
</dbReference>
<dbReference type="Gramene" id="evm.model.05.1317">
    <property type="protein sequence ID" value="cds.evm.model.05.1317"/>
    <property type="gene ID" value="evm.TU.05.1317"/>
</dbReference>
<reference evidence="1" key="2">
    <citation type="submission" date="2021-03" db="UniProtKB">
        <authorList>
            <consortium name="EnsemblPlants"/>
        </authorList>
    </citation>
    <scope>IDENTIFICATION</scope>
</reference>
<protein>
    <submittedName>
        <fullName evidence="1">Uncharacterized protein</fullName>
    </submittedName>
</protein>
<sequence length="91" mass="10317">MLSSLTKEQGLWFKFFLVTNNYITIVVVSWSQNIVRLGGEFGSNGKKKERNIDNVGEMHYASFTVQLANAKQLGDHYASKHPKEKPPTESE</sequence>
<name>A0A803PKU9_CANSA</name>
<dbReference type="Proteomes" id="UP000596661">
    <property type="component" value="Chromosome 5"/>
</dbReference>
<evidence type="ECO:0000313" key="2">
    <source>
        <dbReference type="Proteomes" id="UP000596661"/>
    </source>
</evidence>